<organism evidence="1 2">
    <name type="scientific">Algibacter mikhailovii</name>
    <dbReference type="NCBI Taxonomy" id="425498"/>
    <lineage>
        <taxon>Bacteria</taxon>
        <taxon>Pseudomonadati</taxon>
        <taxon>Bacteroidota</taxon>
        <taxon>Flavobacteriia</taxon>
        <taxon>Flavobacteriales</taxon>
        <taxon>Flavobacteriaceae</taxon>
        <taxon>Algibacter</taxon>
    </lineage>
</organism>
<reference evidence="1" key="2">
    <citation type="submission" date="2020-09" db="EMBL/GenBank/DDBJ databases">
        <authorList>
            <person name="Sun Q."/>
            <person name="Kim S."/>
        </authorList>
    </citation>
    <scope>NUCLEOTIDE SEQUENCE</scope>
    <source>
        <strain evidence="1">KCTC 12710</strain>
    </source>
</reference>
<reference evidence="1" key="1">
    <citation type="journal article" date="2014" name="Int. J. Syst. Evol. Microbiol.">
        <title>Complete genome sequence of Corynebacterium casei LMG S-19264T (=DSM 44701T), isolated from a smear-ripened cheese.</title>
        <authorList>
            <consortium name="US DOE Joint Genome Institute (JGI-PGF)"/>
            <person name="Walter F."/>
            <person name="Albersmeier A."/>
            <person name="Kalinowski J."/>
            <person name="Ruckert C."/>
        </authorList>
    </citation>
    <scope>NUCLEOTIDE SEQUENCE</scope>
    <source>
        <strain evidence="1">KCTC 12710</strain>
    </source>
</reference>
<evidence type="ECO:0000313" key="2">
    <source>
        <dbReference type="Proteomes" id="UP000636004"/>
    </source>
</evidence>
<comment type="caution">
    <text evidence="1">The sequence shown here is derived from an EMBL/GenBank/DDBJ whole genome shotgun (WGS) entry which is preliminary data.</text>
</comment>
<dbReference type="AlphaFoldDB" id="A0A918VBZ9"/>
<proteinExistence type="predicted"/>
<evidence type="ECO:0008006" key="3">
    <source>
        <dbReference type="Google" id="ProtNLM"/>
    </source>
</evidence>
<keyword evidence="2" id="KW-1185">Reference proteome</keyword>
<name>A0A918VBZ9_9FLAO</name>
<evidence type="ECO:0000313" key="1">
    <source>
        <dbReference type="EMBL" id="GGZ85627.1"/>
    </source>
</evidence>
<sequence>MIKKDNMRKVFYIVFFFFVQLTCLGQIELPLKKVAQEQVFVHLNTSFLITGETLYYKIYCINSETNKLSGLSKISYVELVDASLNVVAKSKVRLNQGCGYGDFFIPTSLASGSYKLLAFTRWMRNENLLYEHDVLIINPFIENQFENKKNKESTDNFNSESATIQNKINPIFSLELPKTVYQPRKEVKFKVKSLTGLTMAGRYSVSVKKKLPFKVPKLKTSVNYSDIYKNNNGLKEREAFLPEFRGELIEGVLVNQVTGEPVSSRNIALSIPGKTPLFKNSFTNQNGQFFFNILDTYNSDSALVYTLGTSNEAESNLEIKIKNDPQMDYSFLAFRNLDFDENDESFLLNEVINNQIENSYLSVKRTIIQDEKPPELFYGSEVKDYYLDDYKRFATLKETFVEVIENAWIAKRNNDHYFETKKDTKKSDYRLPTLLFMDGILIEEHKDIIEYKAYDIEKISVLIDRYIYGSLMFDGLISIKTKNGDYKKPSGSFKEIKLTKPVSNKVYYRPDYSKPETNKRIPDYRSQLLWEPNLELKADNQYISFFTSDNLGDYIINVEGFTHDGAPVSIKKEISIE</sequence>
<protein>
    <recommendedName>
        <fullName evidence="3">Carboxypeptidase regulatory-like domain-containing protein</fullName>
    </recommendedName>
</protein>
<accession>A0A918VBZ9</accession>
<gene>
    <name evidence="1" type="ORF">GCM10007028_24870</name>
</gene>
<dbReference type="Proteomes" id="UP000636004">
    <property type="component" value="Unassembled WGS sequence"/>
</dbReference>
<dbReference type="EMBL" id="BMWZ01000005">
    <property type="protein sequence ID" value="GGZ85627.1"/>
    <property type="molecule type" value="Genomic_DNA"/>
</dbReference>